<dbReference type="HAMAP" id="MF_00182">
    <property type="entry name" value="Formyl_trans"/>
    <property type="match status" value="1"/>
</dbReference>
<dbReference type="GO" id="GO:0005829">
    <property type="term" value="C:cytosol"/>
    <property type="evidence" value="ECO:0007669"/>
    <property type="project" value="TreeGrafter"/>
</dbReference>
<evidence type="ECO:0000256" key="2">
    <source>
        <dbReference type="ARBA" id="ARBA00010699"/>
    </source>
</evidence>
<dbReference type="PANTHER" id="PTHR11138">
    <property type="entry name" value="METHIONYL-TRNA FORMYLTRANSFERASE"/>
    <property type="match status" value="1"/>
</dbReference>
<dbReference type="CDD" id="cd08646">
    <property type="entry name" value="FMT_core_Met-tRNA-FMT_N"/>
    <property type="match status" value="1"/>
</dbReference>
<dbReference type="InterPro" id="IPR041711">
    <property type="entry name" value="Met-tRNA-FMT_N"/>
</dbReference>
<organism evidence="11 12">
    <name type="scientific">Candidatus Erwinia haradaeae</name>
    <dbReference type="NCBI Taxonomy" id="1922217"/>
    <lineage>
        <taxon>Bacteria</taxon>
        <taxon>Pseudomonadati</taxon>
        <taxon>Pseudomonadota</taxon>
        <taxon>Gammaproteobacteria</taxon>
        <taxon>Enterobacterales</taxon>
        <taxon>Erwiniaceae</taxon>
        <taxon>Erwinia</taxon>
    </lineage>
</organism>
<evidence type="ECO:0000256" key="6">
    <source>
        <dbReference type="ARBA" id="ARBA00022917"/>
    </source>
</evidence>
<dbReference type="Pfam" id="PF02911">
    <property type="entry name" value="Formyl_trans_C"/>
    <property type="match status" value="1"/>
</dbReference>
<dbReference type="RefSeq" id="WP_157993343.1">
    <property type="nucleotide sequence ID" value="NZ_LR217703.1"/>
</dbReference>
<dbReference type="CDD" id="cd08704">
    <property type="entry name" value="Met_tRNA_FMT_C"/>
    <property type="match status" value="1"/>
</dbReference>
<feature type="domain" description="Formyl transferase C-terminal" evidence="10">
    <location>
        <begin position="207"/>
        <end position="304"/>
    </location>
</feature>
<dbReference type="InterPro" id="IPR036477">
    <property type="entry name" value="Formyl_transf_N_sf"/>
</dbReference>
<feature type="domain" description="Formyl transferase N-terminal" evidence="9">
    <location>
        <begin position="5"/>
        <end position="182"/>
    </location>
</feature>
<dbReference type="NCBIfam" id="TIGR00460">
    <property type="entry name" value="fmt"/>
    <property type="match status" value="1"/>
</dbReference>
<dbReference type="Gene3D" id="3.40.50.170">
    <property type="entry name" value="Formyl transferase, N-terminal domain"/>
    <property type="match status" value="1"/>
</dbReference>
<dbReference type="SUPFAM" id="SSF50486">
    <property type="entry name" value="FMT C-terminal domain-like"/>
    <property type="match status" value="1"/>
</dbReference>
<dbReference type="EC" id="2.1.2.9" evidence="3 8"/>
<evidence type="ECO:0000256" key="8">
    <source>
        <dbReference type="HAMAP-Rule" id="MF_00182"/>
    </source>
</evidence>
<dbReference type="GO" id="GO:0004479">
    <property type="term" value="F:methionyl-tRNA formyltransferase activity"/>
    <property type="evidence" value="ECO:0007669"/>
    <property type="project" value="UniProtKB-UniRule"/>
</dbReference>
<feature type="binding site" evidence="8">
    <location>
        <begin position="113"/>
        <end position="116"/>
    </location>
    <ligand>
        <name>(6S)-5,6,7,8-tetrahydrofolate</name>
        <dbReference type="ChEBI" id="CHEBI:57453"/>
    </ligand>
</feature>
<keyword evidence="6 8" id="KW-0648">Protein biosynthesis</keyword>
<evidence type="ECO:0000313" key="12">
    <source>
        <dbReference type="Proteomes" id="UP000294412"/>
    </source>
</evidence>
<dbReference type="InterPro" id="IPR005793">
    <property type="entry name" value="Formyl_trans_C"/>
</dbReference>
<proteinExistence type="inferred from homology"/>
<dbReference type="Pfam" id="PF00551">
    <property type="entry name" value="Formyl_trans_N"/>
    <property type="match status" value="1"/>
</dbReference>
<dbReference type="InterPro" id="IPR005794">
    <property type="entry name" value="Fmt"/>
</dbReference>
<reference evidence="11 12" key="1">
    <citation type="submission" date="2019-02" db="EMBL/GenBank/DDBJ databases">
        <authorList>
            <person name="Manzano-Marin A."/>
            <person name="Manzano-Marin A."/>
        </authorList>
    </citation>
    <scope>NUCLEOTIDE SEQUENCE [LARGE SCALE GENOMIC DNA]</scope>
    <source>
        <strain evidence="11 12">ErCicuneomaculata</strain>
    </source>
</reference>
<evidence type="ECO:0000256" key="7">
    <source>
        <dbReference type="ARBA" id="ARBA00048558"/>
    </source>
</evidence>
<evidence type="ECO:0000259" key="9">
    <source>
        <dbReference type="Pfam" id="PF00551"/>
    </source>
</evidence>
<dbReference type="InterPro" id="IPR044135">
    <property type="entry name" value="Met-tRNA-FMT_C"/>
</dbReference>
<dbReference type="EMBL" id="LR217703">
    <property type="protein sequence ID" value="VFP79546.1"/>
    <property type="molecule type" value="Genomic_DNA"/>
</dbReference>
<dbReference type="AlphaFoldDB" id="A0A451D1Q7"/>
<gene>
    <name evidence="8 11" type="primary">fmt</name>
    <name evidence="11" type="ORF">ERCICUMA2628_097</name>
</gene>
<evidence type="ECO:0000259" key="10">
    <source>
        <dbReference type="Pfam" id="PF02911"/>
    </source>
</evidence>
<dbReference type="Proteomes" id="UP000294412">
    <property type="component" value="Chromosome"/>
</dbReference>
<dbReference type="Gene3D" id="3.10.25.10">
    <property type="entry name" value="Formyl transferase, C-terminal domain"/>
    <property type="match status" value="1"/>
</dbReference>
<dbReference type="InterPro" id="IPR037022">
    <property type="entry name" value="Formyl_trans_C_sf"/>
</dbReference>
<keyword evidence="5 8" id="KW-0808">Transferase</keyword>
<evidence type="ECO:0000256" key="5">
    <source>
        <dbReference type="ARBA" id="ARBA00022679"/>
    </source>
</evidence>
<dbReference type="InterPro" id="IPR002376">
    <property type="entry name" value="Formyl_transf_N"/>
</dbReference>
<accession>A0A451D1Q7</accession>
<evidence type="ECO:0000256" key="3">
    <source>
        <dbReference type="ARBA" id="ARBA00012261"/>
    </source>
</evidence>
<evidence type="ECO:0000256" key="1">
    <source>
        <dbReference type="ARBA" id="ARBA00002606"/>
    </source>
</evidence>
<dbReference type="OrthoDB" id="9802815at2"/>
<protein>
    <recommendedName>
        <fullName evidence="4 8">Methionyl-tRNA formyltransferase</fullName>
        <ecNumber evidence="3 8">2.1.2.9</ecNumber>
    </recommendedName>
</protein>
<dbReference type="InterPro" id="IPR011034">
    <property type="entry name" value="Formyl_transferase-like_C_sf"/>
</dbReference>
<name>A0A451D1Q7_9GAMM</name>
<comment type="similarity">
    <text evidence="2 8">Belongs to the Fmt family.</text>
</comment>
<dbReference type="PANTHER" id="PTHR11138:SF5">
    <property type="entry name" value="METHIONYL-TRNA FORMYLTRANSFERASE, MITOCHONDRIAL"/>
    <property type="match status" value="1"/>
</dbReference>
<comment type="function">
    <text evidence="1 8">Attaches a formyl group to the free amino group of methionyl-tRNA(fMet). The formyl group appears to play a dual role in the initiator identity of N-formylmethionyl-tRNA by promoting its recognition by IF2 and preventing the misappropriation of this tRNA by the elongation apparatus.</text>
</comment>
<evidence type="ECO:0000256" key="4">
    <source>
        <dbReference type="ARBA" id="ARBA00016014"/>
    </source>
</evidence>
<evidence type="ECO:0000313" key="11">
    <source>
        <dbReference type="EMBL" id="VFP79546.1"/>
    </source>
</evidence>
<sequence>MSKVFKIIFAGTSNFGKFHLNALLSSGHQVISVLTRPDKPAGRGQKCTPSPVKKFAIEHKIPILQQEELGFKEIQNSLFSLRPDIIVVVSYGLLLPEKILTIPPLGCINVHASLLPRWRGAAPIQRAILAGDIETGVTIIQMNSGLDTGCILHTLTCPIVPTETSKTLYDKLSNLGSLGLLTTLKKIEKNKCIKKIQDEKNFIYANKLSKAEARLNWFLSAIQLNRCVRAFNPWPISYFILDSKYIKVWKASSLPSFGEQIPGEIIKTNKDGIQVATSDGILNIEELQPAGKKVMTAKDFLNSRRSLLKIGHILA</sequence>
<comment type="catalytic activity">
    <reaction evidence="7 8">
        <text>L-methionyl-tRNA(fMet) + (6R)-10-formyltetrahydrofolate = N-formyl-L-methionyl-tRNA(fMet) + (6S)-5,6,7,8-tetrahydrofolate + H(+)</text>
        <dbReference type="Rhea" id="RHEA:24380"/>
        <dbReference type="Rhea" id="RHEA-COMP:9952"/>
        <dbReference type="Rhea" id="RHEA-COMP:9953"/>
        <dbReference type="ChEBI" id="CHEBI:15378"/>
        <dbReference type="ChEBI" id="CHEBI:57453"/>
        <dbReference type="ChEBI" id="CHEBI:78530"/>
        <dbReference type="ChEBI" id="CHEBI:78844"/>
        <dbReference type="ChEBI" id="CHEBI:195366"/>
        <dbReference type="EC" id="2.1.2.9"/>
    </reaction>
</comment>
<dbReference type="SUPFAM" id="SSF53328">
    <property type="entry name" value="Formyltransferase"/>
    <property type="match status" value="1"/>
</dbReference>